<dbReference type="AlphaFoldDB" id="A0A3D3R1I8"/>
<name>A0A3D3R1I8_9PLAN</name>
<organism evidence="1 2">
    <name type="scientific">Gimesia maris</name>
    <dbReference type="NCBI Taxonomy" id="122"/>
    <lineage>
        <taxon>Bacteria</taxon>
        <taxon>Pseudomonadati</taxon>
        <taxon>Planctomycetota</taxon>
        <taxon>Planctomycetia</taxon>
        <taxon>Planctomycetales</taxon>
        <taxon>Planctomycetaceae</taxon>
        <taxon>Gimesia</taxon>
    </lineage>
</organism>
<protein>
    <submittedName>
        <fullName evidence="1">Uncharacterized protein</fullName>
    </submittedName>
</protein>
<accession>A0A3D3R1I8</accession>
<evidence type="ECO:0000313" key="1">
    <source>
        <dbReference type="EMBL" id="HCO22685.1"/>
    </source>
</evidence>
<gene>
    <name evidence="1" type="ORF">DIT97_06315</name>
</gene>
<reference evidence="1 2" key="1">
    <citation type="journal article" date="2018" name="Nat. Biotechnol.">
        <title>A standardized bacterial taxonomy based on genome phylogeny substantially revises the tree of life.</title>
        <authorList>
            <person name="Parks D.H."/>
            <person name="Chuvochina M."/>
            <person name="Waite D.W."/>
            <person name="Rinke C."/>
            <person name="Skarshewski A."/>
            <person name="Chaumeil P.A."/>
            <person name="Hugenholtz P."/>
        </authorList>
    </citation>
    <scope>NUCLEOTIDE SEQUENCE [LARGE SCALE GENOMIC DNA]</scope>
    <source>
        <strain evidence="1">UBA9375</strain>
    </source>
</reference>
<dbReference type="EMBL" id="DQAY01000043">
    <property type="protein sequence ID" value="HCO22685.1"/>
    <property type="molecule type" value="Genomic_DNA"/>
</dbReference>
<sequence>MSLFDHYIPDPPLHCPACGRELKNWQGKEGPCFQLTWQQGIKFPVASDCELTPDSGTNQAGSNQDWEETLPAKFLIYADGCGCDRLVEAYGTCENEVWVHTEVVTHLNFQSGSTTSLQDERKIRRQLRQWIEPESTDPQAEHDETN</sequence>
<comment type="caution">
    <text evidence="1">The sequence shown here is derived from an EMBL/GenBank/DDBJ whole genome shotgun (WGS) entry which is preliminary data.</text>
</comment>
<evidence type="ECO:0000313" key="2">
    <source>
        <dbReference type="Proteomes" id="UP000263642"/>
    </source>
</evidence>
<dbReference type="Proteomes" id="UP000263642">
    <property type="component" value="Unassembled WGS sequence"/>
</dbReference>
<proteinExistence type="predicted"/>